<proteinExistence type="predicted"/>
<dbReference type="InterPro" id="IPR036188">
    <property type="entry name" value="FAD/NAD-bd_sf"/>
</dbReference>
<dbReference type="Gene3D" id="3.50.50.60">
    <property type="entry name" value="FAD/NAD(P)-binding domain"/>
    <property type="match status" value="1"/>
</dbReference>
<reference evidence="3" key="1">
    <citation type="submission" date="2016-10" db="EMBL/GenBank/DDBJ databases">
        <authorList>
            <person name="Varghese N."/>
            <person name="Submissions S."/>
        </authorList>
    </citation>
    <scope>NUCLEOTIDE SEQUENCE [LARGE SCALE GENOMIC DNA]</scope>
    <source>
        <strain evidence="3">CGMCC 1.10369</strain>
    </source>
</reference>
<dbReference type="InterPro" id="IPR038732">
    <property type="entry name" value="HpyO/CreE_NAD-binding"/>
</dbReference>
<sequence length="385" mass="43580">MYEWVIIGGGIHGCTTANFLVEKGAAVDRMKIIDPHAAPLTRWKKRTSYIGMEFLRSPSVHHIDRDPFSLQKHADRIEDTRNFYGKYKRPNLEMFNEHAEQTFQKKGLMEAWVQGTVQTLQRENSRWRIATKEGLSFEAKNVVVAIRPNNRLHIPSWAEKFRGEGIYHIYEEEAPLMESLAPAVTVIGGGISAAHTVIKLAQLYPGKVTLLKRHPFRLHSFDSDPGWLGPKNLTAFQQTKSYEARREQITNARHRGSLPKDIYMKLKRLEKQQLIEIIDGEVAQVEKKNKQLQVRLKSEETFVTAAMLLATGFQSSLEDEKWLHALRENENLPCAKCGYPIVSSSLEWCGHLYVTGPLSELEIGPVAGNISGAQKAAERIAASVI</sequence>
<gene>
    <name evidence="2" type="ORF">SAMN04488053_10110</name>
</gene>
<accession>A0A1G9Z8S1</accession>
<keyword evidence="2" id="KW-0503">Monooxygenase</keyword>
<dbReference type="PANTHER" id="PTHR38663:SF1">
    <property type="entry name" value="L-ORNITHINE N(5)-MONOOXYGENASE"/>
    <property type="match status" value="1"/>
</dbReference>
<dbReference type="SUPFAM" id="SSF51905">
    <property type="entry name" value="FAD/NAD(P)-binding domain"/>
    <property type="match status" value="2"/>
</dbReference>
<protein>
    <submittedName>
        <fullName evidence="2">L-lysine 6-monooxygenase (NADPH-requiring)</fullName>
    </submittedName>
</protein>
<dbReference type="GO" id="GO:0004497">
    <property type="term" value="F:monooxygenase activity"/>
    <property type="evidence" value="ECO:0007669"/>
    <property type="project" value="UniProtKB-KW"/>
</dbReference>
<dbReference type="OrthoDB" id="370110at2"/>
<evidence type="ECO:0000313" key="3">
    <source>
        <dbReference type="Proteomes" id="UP000198778"/>
    </source>
</evidence>
<name>A0A1G9Z8S1_9BACI</name>
<organism evidence="2 3">
    <name type="scientific">Alkalicoccus daliensis</name>
    <dbReference type="NCBI Taxonomy" id="745820"/>
    <lineage>
        <taxon>Bacteria</taxon>
        <taxon>Bacillati</taxon>
        <taxon>Bacillota</taxon>
        <taxon>Bacilli</taxon>
        <taxon>Bacillales</taxon>
        <taxon>Bacillaceae</taxon>
        <taxon>Alkalicoccus</taxon>
    </lineage>
</organism>
<dbReference type="RefSeq" id="WP_090839331.1">
    <property type="nucleotide sequence ID" value="NZ_FNIL01000001.1"/>
</dbReference>
<feature type="domain" description="FAD-dependent urate hydroxylase HpyO/Asp monooxygenase CreE-like FAD/NAD(P)-binding" evidence="1">
    <location>
        <begin position="5"/>
        <end position="145"/>
    </location>
</feature>
<dbReference type="PANTHER" id="PTHR38663">
    <property type="match status" value="1"/>
</dbReference>
<keyword evidence="2" id="KW-0560">Oxidoreductase</keyword>
<dbReference type="Pfam" id="PF13454">
    <property type="entry name" value="NAD_binding_9"/>
    <property type="match status" value="1"/>
</dbReference>
<dbReference type="EMBL" id="FNIL01000001">
    <property type="protein sequence ID" value="SDN17958.1"/>
    <property type="molecule type" value="Genomic_DNA"/>
</dbReference>
<evidence type="ECO:0000259" key="1">
    <source>
        <dbReference type="Pfam" id="PF13454"/>
    </source>
</evidence>
<keyword evidence="3" id="KW-1185">Reference proteome</keyword>
<dbReference type="Proteomes" id="UP000198778">
    <property type="component" value="Unassembled WGS sequence"/>
</dbReference>
<evidence type="ECO:0000313" key="2">
    <source>
        <dbReference type="EMBL" id="SDN17958.1"/>
    </source>
</evidence>
<dbReference type="AlphaFoldDB" id="A0A1G9Z8S1"/>
<dbReference type="STRING" id="745820.SAMN04488053_10110"/>